<sequence length="319" mass="34468">MTGSTQAAPDRGGRSGAFKFNWLKQVTRTPGLTATQLYAATEAFNKADEHGRDIFLGYESLAATTGMGKTSARLALKSLVDLGLLRRTARGGRSGDGRKWASAYELTFSISMSATQANRDAPATDSPLTVDPVEESASTVSGLPVETDVNRQSSVPQPSDPHASTVSGLLPNKPAPINPLPIDPLAGGVALVDTGASARETTAIRPASIFVEKNQPFIPEDKKTTAPRYAEWQHLLRRDLIVELEDIAQQIVDENNLAGLTDLADDAVRSTVDWLLTAYSESTRPQTRNGIHIWLMEIRPEPDVPLFQSVLSTLHRRAS</sequence>
<gene>
    <name evidence="2" type="ORF">AXK61_03335</name>
</gene>
<dbReference type="Proteomes" id="UP000070409">
    <property type="component" value="Unassembled WGS sequence"/>
</dbReference>
<evidence type="ECO:0000313" key="2">
    <source>
        <dbReference type="EMBL" id="KXO98628.1"/>
    </source>
</evidence>
<feature type="compositionally biased region" description="Polar residues" evidence="1">
    <location>
        <begin position="150"/>
        <end position="167"/>
    </location>
</feature>
<reference evidence="2 3" key="1">
    <citation type="submission" date="2016-02" db="EMBL/GenBank/DDBJ databases">
        <authorList>
            <person name="Teng J.L."/>
            <person name="Tang Y."/>
            <person name="Huang Y."/>
            <person name="Guo F."/>
            <person name="Wei W."/>
            <person name="Chen J.H."/>
            <person name="Wong S.Y."/>
            <person name="Lau S.K."/>
            <person name="Woo P.C."/>
        </authorList>
    </citation>
    <scope>NUCLEOTIDE SEQUENCE [LARGE SCALE GENOMIC DNA]</scope>
    <source>
        <strain evidence="2 3">JCM 13375</strain>
    </source>
</reference>
<proteinExistence type="predicted"/>
<evidence type="ECO:0000256" key="1">
    <source>
        <dbReference type="SAM" id="MobiDB-lite"/>
    </source>
</evidence>
<organism evidence="2 3">
    <name type="scientific">Tsukamurella pseudospumae</name>
    <dbReference type="NCBI Taxonomy" id="239498"/>
    <lineage>
        <taxon>Bacteria</taxon>
        <taxon>Bacillati</taxon>
        <taxon>Actinomycetota</taxon>
        <taxon>Actinomycetes</taxon>
        <taxon>Mycobacteriales</taxon>
        <taxon>Tsukamurellaceae</taxon>
        <taxon>Tsukamurella</taxon>
    </lineage>
</organism>
<accession>A0A137ZKC6</accession>
<comment type="caution">
    <text evidence="2">The sequence shown here is derived from an EMBL/GenBank/DDBJ whole genome shotgun (WGS) entry which is preliminary data.</text>
</comment>
<dbReference type="EMBL" id="LSRE01000012">
    <property type="protein sequence ID" value="KXO98628.1"/>
    <property type="molecule type" value="Genomic_DNA"/>
</dbReference>
<name>A0A137ZKC6_9ACTN</name>
<feature type="region of interest" description="Disordered" evidence="1">
    <location>
        <begin position="117"/>
        <end position="175"/>
    </location>
</feature>
<protein>
    <recommendedName>
        <fullName evidence="4">Helix-turn-helix domain-containing protein</fullName>
    </recommendedName>
</protein>
<evidence type="ECO:0008006" key="4">
    <source>
        <dbReference type="Google" id="ProtNLM"/>
    </source>
</evidence>
<keyword evidence="3" id="KW-1185">Reference proteome</keyword>
<evidence type="ECO:0000313" key="3">
    <source>
        <dbReference type="Proteomes" id="UP000070409"/>
    </source>
</evidence>
<dbReference type="RefSeq" id="WP_068745119.1">
    <property type="nucleotide sequence ID" value="NZ_LSRE01000012.1"/>
</dbReference>